<organism evidence="2 3">
    <name type="scientific">Purpureocillium lilacinum</name>
    <name type="common">Paecilomyces lilacinus</name>
    <dbReference type="NCBI Taxonomy" id="33203"/>
    <lineage>
        <taxon>Eukaryota</taxon>
        <taxon>Fungi</taxon>
        <taxon>Dikarya</taxon>
        <taxon>Ascomycota</taxon>
        <taxon>Pezizomycotina</taxon>
        <taxon>Sordariomycetes</taxon>
        <taxon>Hypocreomycetidae</taxon>
        <taxon>Hypocreales</taxon>
        <taxon>Ophiocordycipitaceae</taxon>
        <taxon>Purpureocillium</taxon>
    </lineage>
</organism>
<reference evidence="2 3" key="1">
    <citation type="submission" date="2016-02" db="EMBL/GenBank/DDBJ databases">
        <title>Biosynthesis of antibiotic leucinostatins and their inhibition on Phytophthora in bio-control Purpureocillium lilacinum.</title>
        <authorList>
            <person name="Wang G."/>
            <person name="Liu Z."/>
            <person name="Lin R."/>
            <person name="Li E."/>
            <person name="Mao Z."/>
            <person name="Ling J."/>
            <person name="Yin W."/>
            <person name="Xie B."/>
        </authorList>
    </citation>
    <scope>NUCLEOTIDE SEQUENCE [LARGE SCALE GENOMIC DNA]</scope>
    <source>
        <strain evidence="2">PLFJ-1</strain>
    </source>
</reference>
<feature type="region of interest" description="Disordered" evidence="1">
    <location>
        <begin position="1"/>
        <end position="55"/>
    </location>
</feature>
<accession>A0A179HUY3</accession>
<sequence length="84" mass="8680">MCIRDSPWTGASLPSMSRQMGGGGSGGGGRIDREPLARKPQAVHLSGIPAKDRAGRGPVIAAGAATPSVLTLCWSARVFDFDLM</sequence>
<dbReference type="EMBL" id="LSBI01000002">
    <property type="protein sequence ID" value="OAQ93308.1"/>
    <property type="molecule type" value="Genomic_DNA"/>
</dbReference>
<dbReference type="AlphaFoldDB" id="A0A179HUY3"/>
<evidence type="ECO:0000256" key="1">
    <source>
        <dbReference type="SAM" id="MobiDB-lite"/>
    </source>
</evidence>
<evidence type="ECO:0000313" key="2">
    <source>
        <dbReference type="EMBL" id="OAQ93308.1"/>
    </source>
</evidence>
<gene>
    <name evidence="2" type="ORF">VFPFJ_02469</name>
</gene>
<proteinExistence type="predicted"/>
<name>A0A179HUY3_PURLI</name>
<feature type="compositionally biased region" description="Gly residues" evidence="1">
    <location>
        <begin position="20"/>
        <end position="29"/>
    </location>
</feature>
<evidence type="ECO:0000313" key="3">
    <source>
        <dbReference type="Proteomes" id="UP000078340"/>
    </source>
</evidence>
<comment type="caution">
    <text evidence="2">The sequence shown here is derived from an EMBL/GenBank/DDBJ whole genome shotgun (WGS) entry which is preliminary data.</text>
</comment>
<protein>
    <submittedName>
        <fullName evidence="2">Uncharacterized protein</fullName>
    </submittedName>
</protein>
<dbReference type="Proteomes" id="UP000078340">
    <property type="component" value="Unassembled WGS sequence"/>
</dbReference>